<dbReference type="AlphaFoldDB" id="A0A174KSE8"/>
<name>A0A174KSE8_PHOVU</name>
<proteinExistence type="predicted"/>
<sequence>MIQKVYDCSCQWKNQDYCQLSPSCKGWGCRFLTTPIEEIPATIQEKAKLFSKVYREAKQKGVLECPHYRSIFIDEVLANLPKGEVC</sequence>
<reference evidence="1 2" key="1">
    <citation type="submission" date="2015-09" db="EMBL/GenBank/DDBJ databases">
        <authorList>
            <consortium name="Pathogen Informatics"/>
        </authorList>
    </citation>
    <scope>NUCLEOTIDE SEQUENCE [LARGE SCALE GENOMIC DNA]</scope>
    <source>
        <strain evidence="1 2">2789STDY5834842</strain>
    </source>
</reference>
<evidence type="ECO:0000313" key="2">
    <source>
        <dbReference type="Proteomes" id="UP000095333"/>
    </source>
</evidence>
<accession>A0A174KSE8</accession>
<evidence type="ECO:0000313" key="1">
    <source>
        <dbReference type="EMBL" id="CUP12170.1"/>
    </source>
</evidence>
<protein>
    <submittedName>
        <fullName evidence="1">Uncharacterized protein</fullName>
    </submittedName>
</protein>
<organism evidence="1 2">
    <name type="scientific">Phocaeicola vulgatus</name>
    <name type="common">Bacteroides vulgatus</name>
    <dbReference type="NCBI Taxonomy" id="821"/>
    <lineage>
        <taxon>Bacteria</taxon>
        <taxon>Pseudomonadati</taxon>
        <taxon>Bacteroidota</taxon>
        <taxon>Bacteroidia</taxon>
        <taxon>Bacteroidales</taxon>
        <taxon>Bacteroidaceae</taxon>
        <taxon>Phocaeicola</taxon>
    </lineage>
</organism>
<gene>
    <name evidence="1" type="ORF">ERS852457_03494</name>
</gene>
<dbReference type="EMBL" id="CYZI01000030">
    <property type="protein sequence ID" value="CUP12170.1"/>
    <property type="molecule type" value="Genomic_DNA"/>
</dbReference>
<dbReference type="Proteomes" id="UP000095333">
    <property type="component" value="Unassembled WGS sequence"/>
</dbReference>